<dbReference type="PANTHER" id="PTHR10381">
    <property type="entry name" value="ATP-DEPENDENT CLP PROTEASE PROTEOLYTIC SUBUNIT"/>
    <property type="match status" value="1"/>
</dbReference>
<evidence type="ECO:0000256" key="7">
    <source>
        <dbReference type="RuleBase" id="RU003567"/>
    </source>
</evidence>
<dbReference type="InterPro" id="IPR018215">
    <property type="entry name" value="ClpP_Ser_AS"/>
</dbReference>
<dbReference type="Pfam" id="PF00574">
    <property type="entry name" value="CLP_protease"/>
    <property type="match status" value="1"/>
</dbReference>
<dbReference type="AlphaFoldDB" id="A0AAE0WSG7"/>
<name>A0AAE0WSG7_9PEZI</name>
<keyword evidence="4" id="KW-0720">Serine protease</keyword>
<evidence type="ECO:0000256" key="3">
    <source>
        <dbReference type="ARBA" id="ARBA00022801"/>
    </source>
</evidence>
<protein>
    <recommendedName>
        <fullName evidence="7">ATP-dependent Clp protease proteolytic subunit</fullName>
    </recommendedName>
</protein>
<evidence type="ECO:0000313" key="9">
    <source>
        <dbReference type="Proteomes" id="UP001274830"/>
    </source>
</evidence>
<keyword evidence="2" id="KW-0645">Protease</keyword>
<dbReference type="GO" id="GO:0004176">
    <property type="term" value="F:ATP-dependent peptidase activity"/>
    <property type="evidence" value="ECO:0007669"/>
    <property type="project" value="InterPro"/>
</dbReference>
<dbReference type="GO" id="GO:0004252">
    <property type="term" value="F:serine-type endopeptidase activity"/>
    <property type="evidence" value="ECO:0007669"/>
    <property type="project" value="UniProtKB-EC"/>
</dbReference>
<feature type="active site" evidence="6">
    <location>
        <position position="142"/>
    </location>
</feature>
<dbReference type="CDD" id="cd07017">
    <property type="entry name" value="S14_ClpP_2"/>
    <property type="match status" value="1"/>
</dbReference>
<comment type="catalytic activity">
    <reaction evidence="5 6">
        <text>Hydrolysis of proteins to small peptides in the presence of ATP and magnesium. alpha-casein is the usual test substrate. In the absence of ATP, only oligopeptides shorter than five residues are hydrolyzed (such as succinyl-Leu-Tyr-|-NHMec, and Leu-Tyr-Leu-|-Tyr-Trp, in which cleavage of the -Tyr-|-Leu- and -Tyr-|-Trp bonds also occurs).</text>
        <dbReference type="EC" id="3.4.21.92"/>
    </reaction>
</comment>
<sequence length="328" mass="36478">MQSTLRATRSHILRNARYQNIRTLSTLPPFPPTHNAMPARPPTSALPMPFVTETVGGGWHTYDIFSRLLRERIVCLNGEVDETTSASIVAQLLFLEADNPNKPINLYINSPGGSVTAGLAIYDTMQYIQSPVSTICLGQAASMGSLLLCGGAPGTRYCLPHSRIMVHQVSGGYHGQASDIAIHAKEILRVREQLNKIYQNHLTPKEGGTKPLEEIERVMERDFFMSANEAKDWGIMDKVLDRRQQGGGGELYVAVMVWECLFRITIPRLGRMLTAESCQQPFRIKEVSLPGFERILHEPTMVPVVCRQAYEERLPAPIAATTGQIDLH</sequence>
<dbReference type="NCBIfam" id="NF001368">
    <property type="entry name" value="PRK00277.1"/>
    <property type="match status" value="1"/>
</dbReference>
<dbReference type="InterPro" id="IPR023562">
    <property type="entry name" value="ClpP/TepA"/>
</dbReference>
<dbReference type="InterPro" id="IPR029045">
    <property type="entry name" value="ClpP/crotonase-like_dom_sf"/>
</dbReference>
<dbReference type="PRINTS" id="PR00127">
    <property type="entry name" value="CLPPROTEASEP"/>
</dbReference>
<evidence type="ECO:0000256" key="2">
    <source>
        <dbReference type="ARBA" id="ARBA00022670"/>
    </source>
</evidence>
<gene>
    <name evidence="8" type="ORF">LTR78_002726</name>
</gene>
<comment type="caution">
    <text evidence="8">The sequence shown here is derived from an EMBL/GenBank/DDBJ whole genome shotgun (WGS) entry which is preliminary data.</text>
</comment>
<dbReference type="NCBIfam" id="NF009205">
    <property type="entry name" value="PRK12553.1"/>
    <property type="match status" value="1"/>
</dbReference>
<comment type="similarity">
    <text evidence="1 7">Belongs to the peptidase S14 family.</text>
</comment>
<accession>A0AAE0WSG7</accession>
<dbReference type="FunFam" id="3.90.226.10:FF:000001">
    <property type="entry name" value="ATP-dependent Clp protease proteolytic subunit"/>
    <property type="match status" value="1"/>
</dbReference>
<evidence type="ECO:0000256" key="4">
    <source>
        <dbReference type="ARBA" id="ARBA00022825"/>
    </source>
</evidence>
<dbReference type="Proteomes" id="UP001274830">
    <property type="component" value="Unassembled WGS sequence"/>
</dbReference>
<dbReference type="HAMAP" id="MF_00444">
    <property type="entry name" value="ClpP"/>
    <property type="match status" value="1"/>
</dbReference>
<dbReference type="EMBL" id="JAUTXT010000007">
    <property type="protein sequence ID" value="KAK3677188.1"/>
    <property type="molecule type" value="Genomic_DNA"/>
</dbReference>
<proteinExistence type="inferred from homology"/>
<evidence type="ECO:0000313" key="8">
    <source>
        <dbReference type="EMBL" id="KAK3677188.1"/>
    </source>
</evidence>
<dbReference type="GO" id="GO:0006515">
    <property type="term" value="P:protein quality control for misfolded or incompletely synthesized proteins"/>
    <property type="evidence" value="ECO:0007669"/>
    <property type="project" value="TreeGrafter"/>
</dbReference>
<dbReference type="GO" id="GO:0051117">
    <property type="term" value="F:ATPase binding"/>
    <property type="evidence" value="ECO:0007669"/>
    <property type="project" value="TreeGrafter"/>
</dbReference>
<evidence type="ECO:0000256" key="1">
    <source>
        <dbReference type="ARBA" id="ARBA00007039"/>
    </source>
</evidence>
<dbReference type="SUPFAM" id="SSF52096">
    <property type="entry name" value="ClpP/crotonase"/>
    <property type="match status" value="1"/>
</dbReference>
<keyword evidence="9" id="KW-1185">Reference proteome</keyword>
<dbReference type="PANTHER" id="PTHR10381:SF11">
    <property type="entry name" value="ATP-DEPENDENT CLP PROTEASE PROTEOLYTIC SUBUNIT, MITOCHONDRIAL"/>
    <property type="match status" value="1"/>
</dbReference>
<dbReference type="Gene3D" id="3.90.226.10">
    <property type="entry name" value="2-enoyl-CoA Hydratase, Chain A, domain 1"/>
    <property type="match status" value="1"/>
</dbReference>
<dbReference type="InterPro" id="IPR001907">
    <property type="entry name" value="ClpP"/>
</dbReference>
<dbReference type="PROSITE" id="PS00381">
    <property type="entry name" value="CLP_PROTEASE_SER"/>
    <property type="match status" value="1"/>
</dbReference>
<organism evidence="8 9">
    <name type="scientific">Recurvomyces mirabilis</name>
    <dbReference type="NCBI Taxonomy" id="574656"/>
    <lineage>
        <taxon>Eukaryota</taxon>
        <taxon>Fungi</taxon>
        <taxon>Dikarya</taxon>
        <taxon>Ascomycota</taxon>
        <taxon>Pezizomycotina</taxon>
        <taxon>Dothideomycetes</taxon>
        <taxon>Dothideomycetidae</taxon>
        <taxon>Mycosphaerellales</taxon>
        <taxon>Teratosphaeriaceae</taxon>
        <taxon>Recurvomyces</taxon>
    </lineage>
</organism>
<evidence type="ECO:0000256" key="6">
    <source>
        <dbReference type="PROSITE-ProRule" id="PRU10085"/>
    </source>
</evidence>
<dbReference type="GO" id="GO:0009368">
    <property type="term" value="C:endopeptidase Clp complex"/>
    <property type="evidence" value="ECO:0007669"/>
    <property type="project" value="TreeGrafter"/>
</dbReference>
<evidence type="ECO:0000256" key="5">
    <source>
        <dbReference type="ARBA" id="ARBA00034021"/>
    </source>
</evidence>
<keyword evidence="3" id="KW-0378">Hydrolase</keyword>
<reference evidence="8" key="1">
    <citation type="submission" date="2023-07" db="EMBL/GenBank/DDBJ databases">
        <title>Black Yeasts Isolated from many extreme environments.</title>
        <authorList>
            <person name="Coleine C."/>
            <person name="Stajich J.E."/>
            <person name="Selbmann L."/>
        </authorList>
    </citation>
    <scope>NUCLEOTIDE SEQUENCE</scope>
    <source>
        <strain evidence="8">CCFEE 5485</strain>
    </source>
</reference>